<dbReference type="GO" id="GO:0000155">
    <property type="term" value="F:phosphorelay sensor kinase activity"/>
    <property type="evidence" value="ECO:0007669"/>
    <property type="project" value="UniProtKB-UniRule"/>
</dbReference>
<dbReference type="OrthoDB" id="9795828at2"/>
<evidence type="ECO:0000256" key="6">
    <source>
        <dbReference type="ARBA" id="ARBA00022692"/>
    </source>
</evidence>
<evidence type="ECO:0000256" key="7">
    <source>
        <dbReference type="ARBA" id="ARBA00022741"/>
    </source>
</evidence>
<evidence type="ECO:0000256" key="2">
    <source>
        <dbReference type="ARBA" id="ARBA00004651"/>
    </source>
</evidence>
<dbReference type="InterPro" id="IPR003660">
    <property type="entry name" value="HAMP_dom"/>
</dbReference>
<evidence type="ECO:0000256" key="4">
    <source>
        <dbReference type="ARBA" id="ARBA00022553"/>
    </source>
</evidence>
<feature type="transmembrane region" description="Helical" evidence="14">
    <location>
        <begin position="12"/>
        <end position="36"/>
    </location>
</feature>
<sequence>MMRKTGIRYWFLQSFIMMAIISSLIFFVGLQVYLFYISESPLTIKSTFWLFLYTLTIVLLTGAYFGLKGSYLIKGRLGDILLFVSTLRSGKYSDRMESYEKDEIGLISDELNQLAENIQEQVFSMQRLADEKSALAQTAHSAAVMEERQRLARDLHDVVSQQLFALSMMSSAALRVFDLDSEKAREQLSEISEIAAKAQGEMRALLLHLRPVQLSDDRLCDGIIKLIQELKTKTNIDFLASIDEIENLSRAAEEHLFRIVQEALSNVLRHADAGNIKITLTEEEDYIYLFIADNGKGFNPHKERMASYGLKTMRERCEEVGGIFKIRSKVNEGTYIDIKIPAKGERLK</sequence>
<dbReference type="PROSITE" id="PS50885">
    <property type="entry name" value="HAMP"/>
    <property type="match status" value="1"/>
</dbReference>
<dbReference type="EMBL" id="LGUF01000007">
    <property type="protein sequence ID" value="KON89520.1"/>
    <property type="molecule type" value="Genomic_DNA"/>
</dbReference>
<evidence type="ECO:0000256" key="1">
    <source>
        <dbReference type="ARBA" id="ARBA00000085"/>
    </source>
</evidence>
<dbReference type="GO" id="GO:0005524">
    <property type="term" value="F:ATP binding"/>
    <property type="evidence" value="ECO:0007669"/>
    <property type="project" value="UniProtKB-UniRule"/>
</dbReference>
<dbReference type="EC" id="2.7.13.3" evidence="13"/>
<keyword evidence="6 14" id="KW-0812">Transmembrane</keyword>
<dbReference type="InterPro" id="IPR050482">
    <property type="entry name" value="Sensor_HK_TwoCompSys"/>
</dbReference>
<dbReference type="SUPFAM" id="SSF55874">
    <property type="entry name" value="ATPase domain of HSP90 chaperone/DNA topoisomerase II/histidine kinase"/>
    <property type="match status" value="1"/>
</dbReference>
<evidence type="ECO:0000256" key="10">
    <source>
        <dbReference type="ARBA" id="ARBA00022989"/>
    </source>
</evidence>
<gene>
    <name evidence="17" type="ORF">AF332_23645</name>
</gene>
<comment type="catalytic activity">
    <reaction evidence="1 13">
        <text>ATP + protein L-histidine = ADP + protein N-phospho-L-histidine.</text>
        <dbReference type="EC" id="2.7.13.3"/>
    </reaction>
</comment>
<evidence type="ECO:0000256" key="3">
    <source>
        <dbReference type="ARBA" id="ARBA00022475"/>
    </source>
</evidence>
<dbReference type="InterPro" id="IPR017202">
    <property type="entry name" value="LiaS/VraS"/>
</dbReference>
<evidence type="ECO:0000256" key="13">
    <source>
        <dbReference type="PIRNR" id="PIRNR037431"/>
    </source>
</evidence>
<dbReference type="Gene3D" id="1.20.5.1930">
    <property type="match status" value="1"/>
</dbReference>
<keyword evidence="9 13" id="KW-0067">ATP-binding</keyword>
<feature type="domain" description="Histidine kinase" evidence="15">
    <location>
        <begin position="150"/>
        <end position="344"/>
    </location>
</feature>
<dbReference type="Proteomes" id="UP000037109">
    <property type="component" value="Unassembled WGS sequence"/>
</dbReference>
<dbReference type="InterPro" id="IPR011712">
    <property type="entry name" value="Sig_transdc_His_kin_sub3_dim/P"/>
</dbReference>
<evidence type="ECO:0000256" key="14">
    <source>
        <dbReference type="SAM" id="Phobius"/>
    </source>
</evidence>
<comment type="subcellular location">
    <subcellularLocation>
        <location evidence="2 13">Cell membrane</location>
        <topology evidence="2 13">Multi-pass membrane protein</topology>
    </subcellularLocation>
</comment>
<organism evidence="17 18">
    <name type="scientific">Sporosarcina globispora</name>
    <name type="common">Bacillus globisporus</name>
    <dbReference type="NCBI Taxonomy" id="1459"/>
    <lineage>
        <taxon>Bacteria</taxon>
        <taxon>Bacillati</taxon>
        <taxon>Bacillota</taxon>
        <taxon>Bacilli</taxon>
        <taxon>Bacillales</taxon>
        <taxon>Caryophanaceae</taxon>
        <taxon>Sporosarcina</taxon>
    </lineage>
</organism>
<dbReference type="PIRSF" id="PIRSF037431">
    <property type="entry name" value="STHK_LiaS"/>
    <property type="match status" value="1"/>
</dbReference>
<evidence type="ECO:0000256" key="12">
    <source>
        <dbReference type="ARBA" id="ARBA00023136"/>
    </source>
</evidence>
<dbReference type="SMART" id="SM00387">
    <property type="entry name" value="HATPase_c"/>
    <property type="match status" value="1"/>
</dbReference>
<keyword evidence="5 13" id="KW-0808">Transferase</keyword>
<name>A0A0M0GHX5_SPOGL</name>
<evidence type="ECO:0000256" key="11">
    <source>
        <dbReference type="ARBA" id="ARBA00023012"/>
    </source>
</evidence>
<evidence type="ECO:0000313" key="17">
    <source>
        <dbReference type="EMBL" id="KON89520.1"/>
    </source>
</evidence>
<keyword evidence="11 13" id="KW-0902">Two-component regulatory system</keyword>
<accession>A0A0M0GHX5</accession>
<evidence type="ECO:0000313" key="18">
    <source>
        <dbReference type="Proteomes" id="UP000037109"/>
    </source>
</evidence>
<keyword evidence="7 13" id="KW-0547">Nucleotide-binding</keyword>
<keyword evidence="12 13" id="KW-0472">Membrane</keyword>
<dbReference type="RefSeq" id="WP_053436886.1">
    <property type="nucleotide sequence ID" value="NZ_LGUF01000007.1"/>
</dbReference>
<dbReference type="PANTHER" id="PTHR24421">
    <property type="entry name" value="NITRATE/NITRITE SENSOR PROTEIN NARX-RELATED"/>
    <property type="match status" value="1"/>
</dbReference>
<keyword evidence="3 13" id="KW-1003">Cell membrane</keyword>
<dbReference type="GO" id="GO:0046983">
    <property type="term" value="F:protein dimerization activity"/>
    <property type="evidence" value="ECO:0007669"/>
    <property type="project" value="InterPro"/>
</dbReference>
<dbReference type="InterPro" id="IPR005467">
    <property type="entry name" value="His_kinase_dom"/>
</dbReference>
<dbReference type="AlphaFoldDB" id="A0A0M0GHX5"/>
<feature type="transmembrane region" description="Helical" evidence="14">
    <location>
        <begin position="48"/>
        <end position="67"/>
    </location>
</feature>
<dbReference type="PATRIC" id="fig|1459.3.peg.5216"/>
<dbReference type="Gene3D" id="3.30.565.10">
    <property type="entry name" value="Histidine kinase-like ATPase, C-terminal domain"/>
    <property type="match status" value="1"/>
</dbReference>
<dbReference type="STRING" id="1459.AF332_23645"/>
<keyword evidence="10 14" id="KW-1133">Transmembrane helix</keyword>
<feature type="domain" description="HAMP" evidence="16">
    <location>
        <begin position="71"/>
        <end position="123"/>
    </location>
</feature>
<dbReference type="InterPro" id="IPR003594">
    <property type="entry name" value="HATPase_dom"/>
</dbReference>
<evidence type="ECO:0000256" key="9">
    <source>
        <dbReference type="ARBA" id="ARBA00022840"/>
    </source>
</evidence>
<dbReference type="Pfam" id="PF02518">
    <property type="entry name" value="HATPase_c"/>
    <property type="match status" value="1"/>
</dbReference>
<dbReference type="GO" id="GO:0005886">
    <property type="term" value="C:plasma membrane"/>
    <property type="evidence" value="ECO:0007669"/>
    <property type="project" value="UniProtKB-SubCell"/>
</dbReference>
<dbReference type="PANTHER" id="PTHR24421:SF37">
    <property type="entry name" value="SENSOR HISTIDINE KINASE NARS"/>
    <property type="match status" value="1"/>
</dbReference>
<dbReference type="PROSITE" id="PS50109">
    <property type="entry name" value="HIS_KIN"/>
    <property type="match status" value="1"/>
</dbReference>
<dbReference type="InterPro" id="IPR036890">
    <property type="entry name" value="HATPase_C_sf"/>
</dbReference>
<evidence type="ECO:0000256" key="5">
    <source>
        <dbReference type="ARBA" id="ARBA00022679"/>
    </source>
</evidence>
<evidence type="ECO:0000259" key="16">
    <source>
        <dbReference type="PROSITE" id="PS50885"/>
    </source>
</evidence>
<keyword evidence="18" id="KW-1185">Reference proteome</keyword>
<evidence type="ECO:0000259" key="15">
    <source>
        <dbReference type="PROSITE" id="PS50109"/>
    </source>
</evidence>
<proteinExistence type="predicted"/>
<keyword evidence="4" id="KW-0597">Phosphoprotein</keyword>
<reference evidence="18" key="1">
    <citation type="submission" date="2015-07" db="EMBL/GenBank/DDBJ databases">
        <title>Fjat-10036 dsm4.</title>
        <authorList>
            <person name="Liu B."/>
            <person name="Wang J."/>
            <person name="Zhu Y."/>
            <person name="Liu G."/>
            <person name="Chen Q."/>
            <person name="Chen Z."/>
            <person name="Lan J."/>
            <person name="Che J."/>
            <person name="Ge C."/>
            <person name="Shi H."/>
            <person name="Pan Z."/>
            <person name="Liu X."/>
        </authorList>
    </citation>
    <scope>NUCLEOTIDE SEQUENCE [LARGE SCALE GENOMIC DNA]</scope>
    <source>
        <strain evidence="18">DSM 4</strain>
    </source>
</reference>
<dbReference type="CDD" id="cd16917">
    <property type="entry name" value="HATPase_UhpB-NarQ-NarX-like"/>
    <property type="match status" value="1"/>
</dbReference>
<protein>
    <recommendedName>
        <fullName evidence="13">Sensor histidine kinase</fullName>
        <ecNumber evidence="13">2.7.13.3</ecNumber>
    </recommendedName>
</protein>
<comment type="caution">
    <text evidence="17">The sequence shown here is derived from an EMBL/GenBank/DDBJ whole genome shotgun (WGS) entry which is preliminary data.</text>
</comment>
<evidence type="ECO:0000256" key="8">
    <source>
        <dbReference type="ARBA" id="ARBA00022777"/>
    </source>
</evidence>
<dbReference type="Pfam" id="PF07730">
    <property type="entry name" value="HisKA_3"/>
    <property type="match status" value="1"/>
</dbReference>
<keyword evidence="8 13" id="KW-0418">Kinase</keyword>